<evidence type="ECO:0008006" key="5">
    <source>
        <dbReference type="Google" id="ProtNLM"/>
    </source>
</evidence>
<evidence type="ECO:0000313" key="4">
    <source>
        <dbReference type="Proteomes" id="UP000193685"/>
    </source>
</evidence>
<gene>
    <name evidence="3" type="ORF">BCR37DRAFT_384835</name>
</gene>
<feature type="region of interest" description="Disordered" evidence="1">
    <location>
        <begin position="226"/>
        <end position="252"/>
    </location>
</feature>
<proteinExistence type="predicted"/>
<comment type="caution">
    <text evidence="3">The sequence shown here is derived from an EMBL/GenBank/DDBJ whole genome shotgun (WGS) entry which is preliminary data.</text>
</comment>
<dbReference type="OrthoDB" id="441517at2759"/>
<keyword evidence="2" id="KW-0472">Membrane</keyword>
<evidence type="ECO:0000256" key="1">
    <source>
        <dbReference type="SAM" id="MobiDB-lite"/>
    </source>
</evidence>
<evidence type="ECO:0000256" key="2">
    <source>
        <dbReference type="SAM" id="Phobius"/>
    </source>
</evidence>
<keyword evidence="4" id="KW-1185">Reference proteome</keyword>
<dbReference type="AlphaFoldDB" id="A0A1Y2ENH2"/>
<keyword evidence="2" id="KW-0812">Transmembrane</keyword>
<dbReference type="Proteomes" id="UP000193685">
    <property type="component" value="Unassembled WGS sequence"/>
</dbReference>
<organism evidence="3 4">
    <name type="scientific">Protomyces lactucae-debilis</name>
    <dbReference type="NCBI Taxonomy" id="2754530"/>
    <lineage>
        <taxon>Eukaryota</taxon>
        <taxon>Fungi</taxon>
        <taxon>Dikarya</taxon>
        <taxon>Ascomycota</taxon>
        <taxon>Taphrinomycotina</taxon>
        <taxon>Taphrinomycetes</taxon>
        <taxon>Taphrinales</taxon>
        <taxon>Protomycetaceae</taxon>
        <taxon>Protomyces</taxon>
    </lineage>
</organism>
<protein>
    <recommendedName>
        <fullName evidence="5">Peroxin-14</fullName>
    </recommendedName>
</protein>
<reference evidence="3 4" key="1">
    <citation type="submission" date="2016-07" db="EMBL/GenBank/DDBJ databases">
        <title>Pervasive Adenine N6-methylation of Active Genes in Fungi.</title>
        <authorList>
            <consortium name="DOE Joint Genome Institute"/>
            <person name="Mondo S.J."/>
            <person name="Dannebaum R.O."/>
            <person name="Kuo R.C."/>
            <person name="Labutti K."/>
            <person name="Haridas S."/>
            <person name="Kuo A."/>
            <person name="Salamov A."/>
            <person name="Ahrendt S.R."/>
            <person name="Lipzen A."/>
            <person name="Sullivan W."/>
            <person name="Andreopoulos W.B."/>
            <person name="Clum A."/>
            <person name="Lindquist E."/>
            <person name="Daum C."/>
            <person name="Ramamoorthy G.K."/>
            <person name="Gryganskyi A."/>
            <person name="Culley D."/>
            <person name="Magnuson J.K."/>
            <person name="James T.Y."/>
            <person name="O'Malley M.A."/>
            <person name="Stajich J.E."/>
            <person name="Spatafora J.W."/>
            <person name="Visel A."/>
            <person name="Grigoriev I.V."/>
        </authorList>
    </citation>
    <scope>NUCLEOTIDE SEQUENCE [LARGE SCALE GENOMIC DNA]</scope>
    <source>
        <strain evidence="3 4">12-1054</strain>
    </source>
</reference>
<dbReference type="EMBL" id="MCFI01000038">
    <property type="protein sequence ID" value="ORY73120.1"/>
    <property type="molecule type" value="Genomic_DNA"/>
</dbReference>
<evidence type="ECO:0000313" key="3">
    <source>
        <dbReference type="EMBL" id="ORY73120.1"/>
    </source>
</evidence>
<dbReference type="RefSeq" id="XP_040721792.1">
    <property type="nucleotide sequence ID" value="XM_040870300.1"/>
</dbReference>
<feature type="transmembrane region" description="Helical" evidence="2">
    <location>
        <begin position="32"/>
        <end position="53"/>
    </location>
</feature>
<dbReference type="GeneID" id="63786899"/>
<name>A0A1Y2ENH2_PROLT</name>
<sequence length="252" mass="27180">MGSKRRQPFILAQEALNASIEPPIPFITARRFWILVYLYLGLTAASALIARLACRPILAKILAARRAQTAHASGLVAGFVERAGEAVNINRQEAGGVVVDTKRHKLLVHSYTQTGEDVSGTSAKEVSVDDAKKSATVGPDVTLAQIKTSISTMSSDGEADAYSGLLQRSAAFKEYLDSLNQMAYQRSYAAPGAHGSTDKGIQKCKAEIRSVKGSVLNARNFPSRMISQQQQQQYHKQPSLADFKTESAVAPS</sequence>
<keyword evidence="2" id="KW-1133">Transmembrane helix</keyword>
<accession>A0A1Y2ENH2</accession>